<dbReference type="PROSITE" id="PS51257">
    <property type="entry name" value="PROKAR_LIPOPROTEIN"/>
    <property type="match status" value="1"/>
</dbReference>
<dbReference type="Proteomes" id="UP000653578">
    <property type="component" value="Unassembled WGS sequence"/>
</dbReference>
<sequence>MVKKSSLSLLSSCVVLSIVMSGCSSDNKEKKVVTSAQPSTGASEWKLPLTDSGETLRIATLDNEVPDLSFTTGNYPVLQQIEQRTGVKLKWEVNKTDYDTVMRTRIAAASNLPDIIMLPKDADPLQLSENKVILKLNDLIDQYAPHLKKFLNDNPDVRKALTAPDGSITYLPGSVDFYANDYNVLGLAYRQDWVQKLGLSEPKTIDDWHTVLKAFKEKDPNGNGKDDEVPFVAGGIDAIGYFTQAYGMAPRSQWFSVDAKGKVEYSWTSPKAKQFLTEMNKWWKEGLIDQGMMTAHYDKAKAYVVSNIGGATSGWANRNDENNKSMQGSYPGANWVLAMPPKGPEGDQAYEVDYPVKDNKFSITKEAKNPKLAIEWLDYIFASDEGKQLFNFGVEGTNYSLVNGKPVLNGTILKNEKYPNPSVALAALGASRLPKIVMKEAKDQFQAALSTSDSIKLVQNTKPFYKFVFPPVISTSAESNAITSKMADIMTYSNEMQVKFIMGAEPLSNYDKFVEKLKAMGIDDVVKIKQQQYDRWKQN</sequence>
<gene>
    <name evidence="2" type="ORF">GC096_02260</name>
</gene>
<organism evidence="2 3">
    <name type="scientific">Paenibacillus plantarum</name>
    <dbReference type="NCBI Taxonomy" id="2654975"/>
    <lineage>
        <taxon>Bacteria</taxon>
        <taxon>Bacillati</taxon>
        <taxon>Bacillota</taxon>
        <taxon>Bacilli</taxon>
        <taxon>Bacillales</taxon>
        <taxon>Paenibacillaceae</taxon>
        <taxon>Paenibacillus</taxon>
    </lineage>
</organism>
<dbReference type="InterPro" id="IPR050490">
    <property type="entry name" value="Bact_solute-bd_prot1"/>
</dbReference>
<name>A0ABX1X446_9BACL</name>
<dbReference type="PANTHER" id="PTHR43649">
    <property type="entry name" value="ARABINOSE-BINDING PROTEIN-RELATED"/>
    <property type="match status" value="1"/>
</dbReference>
<dbReference type="Pfam" id="PF12010">
    <property type="entry name" value="DUF3502"/>
    <property type="match status" value="1"/>
</dbReference>
<dbReference type="Gene3D" id="3.40.190.10">
    <property type="entry name" value="Periplasmic binding protein-like II"/>
    <property type="match status" value="2"/>
</dbReference>
<comment type="caution">
    <text evidence="2">The sequence shown here is derived from an EMBL/GenBank/DDBJ whole genome shotgun (WGS) entry which is preliminary data.</text>
</comment>
<proteinExistence type="predicted"/>
<keyword evidence="3" id="KW-1185">Reference proteome</keyword>
<evidence type="ECO:0000313" key="2">
    <source>
        <dbReference type="EMBL" id="NOU62869.1"/>
    </source>
</evidence>
<dbReference type="InterPro" id="IPR022627">
    <property type="entry name" value="DUF3502"/>
</dbReference>
<accession>A0ABX1X446</accession>
<reference evidence="2 3" key="1">
    <citation type="submission" date="2019-10" db="EMBL/GenBank/DDBJ databases">
        <title>Description of Paenibacillus humi sp. nov.</title>
        <authorList>
            <person name="Carlier A."/>
            <person name="Qi S."/>
        </authorList>
    </citation>
    <scope>NUCLEOTIDE SEQUENCE [LARGE SCALE GENOMIC DNA]</scope>
    <source>
        <strain evidence="2 3">LMG 31461</strain>
    </source>
</reference>
<evidence type="ECO:0000313" key="3">
    <source>
        <dbReference type="Proteomes" id="UP000653578"/>
    </source>
</evidence>
<dbReference type="PANTHER" id="PTHR43649:SF12">
    <property type="entry name" value="DIACETYLCHITOBIOSE BINDING PROTEIN DASA"/>
    <property type="match status" value="1"/>
</dbReference>
<dbReference type="EMBL" id="WHNY01000005">
    <property type="protein sequence ID" value="NOU62869.1"/>
    <property type="molecule type" value="Genomic_DNA"/>
</dbReference>
<evidence type="ECO:0000259" key="1">
    <source>
        <dbReference type="Pfam" id="PF12010"/>
    </source>
</evidence>
<protein>
    <submittedName>
        <fullName evidence="2">Extracellular solute-binding protein</fullName>
    </submittedName>
</protein>
<dbReference type="SUPFAM" id="SSF53850">
    <property type="entry name" value="Periplasmic binding protein-like II"/>
    <property type="match status" value="1"/>
</dbReference>
<dbReference type="RefSeq" id="WP_171628682.1">
    <property type="nucleotide sequence ID" value="NZ_WHNY01000005.1"/>
</dbReference>
<feature type="domain" description="DUF3502" evidence="1">
    <location>
        <begin position="480"/>
        <end position="537"/>
    </location>
</feature>